<organism evidence="1">
    <name type="scientific">viral metagenome</name>
    <dbReference type="NCBI Taxonomy" id="1070528"/>
    <lineage>
        <taxon>unclassified sequences</taxon>
        <taxon>metagenomes</taxon>
        <taxon>organismal metagenomes</taxon>
    </lineage>
</organism>
<dbReference type="AlphaFoldDB" id="A0A6C0LL41"/>
<reference evidence="1" key="1">
    <citation type="journal article" date="2020" name="Nature">
        <title>Giant virus diversity and host interactions through global metagenomics.</title>
        <authorList>
            <person name="Schulz F."/>
            <person name="Roux S."/>
            <person name="Paez-Espino D."/>
            <person name="Jungbluth S."/>
            <person name="Walsh D.A."/>
            <person name="Denef V.J."/>
            <person name="McMahon K.D."/>
            <person name="Konstantinidis K.T."/>
            <person name="Eloe-Fadrosh E.A."/>
            <person name="Kyrpides N.C."/>
            <person name="Woyke T."/>
        </authorList>
    </citation>
    <scope>NUCLEOTIDE SEQUENCE</scope>
    <source>
        <strain evidence="1">GVMAG-M-3300027833-19</strain>
    </source>
</reference>
<dbReference type="EMBL" id="MN740510">
    <property type="protein sequence ID" value="QHU30618.1"/>
    <property type="molecule type" value="Genomic_DNA"/>
</dbReference>
<proteinExistence type="predicted"/>
<evidence type="ECO:0000313" key="1">
    <source>
        <dbReference type="EMBL" id="QHU30618.1"/>
    </source>
</evidence>
<protein>
    <submittedName>
        <fullName evidence="1">Uncharacterized protein</fullName>
    </submittedName>
</protein>
<sequence length="257" mass="31350">MSNAYKKWTNVDHDLLLRYTQQNYSVRQIAQLLKRSEVSIRKKRQKLFAWIIVNSKELWKKLQTRFAQLPEELHRIIFQFYIKPRFNMIRRNCVFGNEICRDVCCNKKPILCIYPKIQEEKYIENHNSYADFMFKEHEYMIKVFRSKEKKLINHYGVFKHIKVASKFIILRNKRHPDKYYITCGYFPLKDYPDFITIVSRNCPNYKALEIKEEINKLLPPCDNQYCVIKKQYIQFPNYYTLSKLQRDNLLVDITKLF</sequence>
<name>A0A6C0LL41_9ZZZZ</name>
<accession>A0A6C0LL41</accession>